<evidence type="ECO:0000256" key="1">
    <source>
        <dbReference type="SAM" id="Coils"/>
    </source>
</evidence>
<reference evidence="2 3" key="1">
    <citation type="submission" date="2019-11" db="EMBL/GenBank/DDBJ databases">
        <title>Acidiferrimicrobium australis gen. nov., sp. nov., an acidophilic and obligately heterotrophic, member of the Actinobacteria that catalyses dissimilatory oxido- reduction of iron isolated from metal-rich acidic water in Chile.</title>
        <authorList>
            <person name="Gonzalez D."/>
            <person name="Huber K."/>
            <person name="Hedrich S."/>
            <person name="Rojas-Villalobos C."/>
            <person name="Quatrini R."/>
            <person name="Dinamarca M.A."/>
            <person name="Schwarz A."/>
            <person name="Canales C."/>
            <person name="Nancucheo I."/>
        </authorList>
    </citation>
    <scope>NUCLEOTIDE SEQUENCE [LARGE SCALE GENOMIC DNA]</scope>
    <source>
        <strain evidence="2 3">USS-CCA1</strain>
    </source>
</reference>
<evidence type="ECO:0000313" key="2">
    <source>
        <dbReference type="EMBL" id="MST33493.1"/>
    </source>
</evidence>
<proteinExistence type="predicted"/>
<comment type="caution">
    <text evidence="2">The sequence shown here is derived from an EMBL/GenBank/DDBJ whole genome shotgun (WGS) entry which is preliminary data.</text>
</comment>
<feature type="coiled-coil region" evidence="1">
    <location>
        <begin position="184"/>
        <end position="211"/>
    </location>
</feature>
<dbReference type="Proteomes" id="UP000437736">
    <property type="component" value="Unassembled WGS sequence"/>
</dbReference>
<keyword evidence="3" id="KW-1185">Reference proteome</keyword>
<organism evidence="2 3">
    <name type="scientific">Acidiferrimicrobium australe</name>
    <dbReference type="NCBI Taxonomy" id="2664430"/>
    <lineage>
        <taxon>Bacteria</taxon>
        <taxon>Bacillati</taxon>
        <taxon>Actinomycetota</taxon>
        <taxon>Acidimicrobiia</taxon>
        <taxon>Acidimicrobiales</taxon>
        <taxon>Acidimicrobiaceae</taxon>
        <taxon>Acidiferrimicrobium</taxon>
    </lineage>
</organism>
<sequence>MSSGLLVPTAARAQSVGSLRAQAAQLEAQIQQLGQQEAALSERYDGATYALSQTQARVAAARSALRQALAKAGHARGVLQTEALDAYVSGSGGSPALTPLKSADQSLLRAEYEQTLANNQTDAMDAYQAASLQASTAERLLHQQEKAQTADLRAIAGDKVKVQAAADQLQQLLGHDKGQIATLVAAQQAAQRRAQERAAQLRIQQQQAAARAAAAAAA</sequence>
<protein>
    <recommendedName>
        <fullName evidence="4">NlpC/P60 family protein</fullName>
    </recommendedName>
</protein>
<gene>
    <name evidence="2" type="ORF">GHK86_12275</name>
</gene>
<evidence type="ECO:0008006" key="4">
    <source>
        <dbReference type="Google" id="ProtNLM"/>
    </source>
</evidence>
<accession>A0ABW9QVM7</accession>
<keyword evidence="1" id="KW-0175">Coiled coil</keyword>
<feature type="coiled-coil region" evidence="1">
    <location>
        <begin position="16"/>
        <end position="71"/>
    </location>
</feature>
<feature type="non-terminal residue" evidence="2">
    <location>
        <position position="218"/>
    </location>
</feature>
<evidence type="ECO:0000313" key="3">
    <source>
        <dbReference type="Proteomes" id="UP000437736"/>
    </source>
</evidence>
<name>A0ABW9QVM7_9ACTN</name>
<dbReference type="Gene3D" id="6.10.250.3150">
    <property type="match status" value="1"/>
</dbReference>
<dbReference type="EMBL" id="WJHE01000613">
    <property type="protein sequence ID" value="MST33493.1"/>
    <property type="molecule type" value="Genomic_DNA"/>
</dbReference>